<dbReference type="HOGENOM" id="CLU_001265_4_2_1"/>
<accession>R8BVI1</accession>
<feature type="transmembrane region" description="Helical" evidence="8">
    <location>
        <begin position="380"/>
        <end position="399"/>
    </location>
</feature>
<dbReference type="KEGG" id="tmn:UCRPA7_1192"/>
<dbReference type="FunFam" id="1.20.1250.20:FF:000065">
    <property type="entry name" value="Putative MFS pantothenate transporter"/>
    <property type="match status" value="1"/>
</dbReference>
<feature type="domain" description="Major facilitator superfamily (MFS) profile" evidence="9">
    <location>
        <begin position="54"/>
        <end position="471"/>
    </location>
</feature>
<evidence type="ECO:0000256" key="4">
    <source>
        <dbReference type="ARBA" id="ARBA00022989"/>
    </source>
</evidence>
<feature type="transmembrane region" description="Helical" evidence="8">
    <location>
        <begin position="214"/>
        <end position="236"/>
    </location>
</feature>
<dbReference type="Pfam" id="PF07690">
    <property type="entry name" value="MFS_1"/>
    <property type="match status" value="1"/>
</dbReference>
<evidence type="ECO:0000256" key="8">
    <source>
        <dbReference type="SAM" id="Phobius"/>
    </source>
</evidence>
<keyword evidence="5 8" id="KW-0472">Membrane</keyword>
<feature type="transmembrane region" description="Helical" evidence="8">
    <location>
        <begin position="411"/>
        <end position="432"/>
    </location>
</feature>
<dbReference type="eggNOG" id="KOG2533">
    <property type="taxonomic scope" value="Eukaryota"/>
</dbReference>
<gene>
    <name evidence="10" type="ORF">UCRPA7_1192</name>
</gene>
<feature type="transmembrane region" description="Helical" evidence="8">
    <location>
        <begin position="322"/>
        <end position="343"/>
    </location>
</feature>
<keyword evidence="11" id="KW-1185">Reference proteome</keyword>
<feature type="transmembrane region" description="Helical" evidence="8">
    <location>
        <begin position="444"/>
        <end position="466"/>
    </location>
</feature>
<evidence type="ECO:0000256" key="5">
    <source>
        <dbReference type="ARBA" id="ARBA00023136"/>
    </source>
</evidence>
<feature type="transmembrane region" description="Helical" evidence="8">
    <location>
        <begin position="180"/>
        <end position="202"/>
    </location>
</feature>
<protein>
    <submittedName>
        <fullName evidence="10">Putative pantothenate transporter liz1 protein</fullName>
    </submittedName>
</protein>
<keyword evidence="4 8" id="KW-1133">Transmembrane helix</keyword>
<dbReference type="PANTHER" id="PTHR43791:SF39">
    <property type="entry name" value="TRANSPORTER LIZ1_SEO1, PUTATIVE (AFU_ORTHOLOGUE AFUA_3G00980)-RELATED"/>
    <property type="match status" value="1"/>
</dbReference>
<feature type="compositionally biased region" description="Basic and acidic residues" evidence="7">
    <location>
        <begin position="491"/>
        <end position="500"/>
    </location>
</feature>
<evidence type="ECO:0000313" key="10">
    <source>
        <dbReference type="EMBL" id="EOO03335.1"/>
    </source>
</evidence>
<name>R8BVI1_PHAM7</name>
<feature type="region of interest" description="Disordered" evidence="7">
    <location>
        <begin position="474"/>
        <end position="500"/>
    </location>
</feature>
<feature type="transmembrane region" description="Helical" evidence="8">
    <location>
        <begin position="355"/>
        <end position="374"/>
    </location>
</feature>
<evidence type="ECO:0000259" key="9">
    <source>
        <dbReference type="PROSITE" id="PS50850"/>
    </source>
</evidence>
<dbReference type="InterPro" id="IPR020846">
    <property type="entry name" value="MFS_dom"/>
</dbReference>
<dbReference type="GO" id="GO:0016020">
    <property type="term" value="C:membrane"/>
    <property type="evidence" value="ECO:0007669"/>
    <property type="project" value="UniProtKB-SubCell"/>
</dbReference>
<dbReference type="Proteomes" id="UP000014074">
    <property type="component" value="Unassembled WGS sequence"/>
</dbReference>
<evidence type="ECO:0000256" key="6">
    <source>
        <dbReference type="ARBA" id="ARBA00037968"/>
    </source>
</evidence>
<feature type="transmembrane region" description="Helical" evidence="8">
    <location>
        <begin position="91"/>
        <end position="113"/>
    </location>
</feature>
<dbReference type="GeneID" id="19321319"/>
<comment type="similarity">
    <text evidence="6">Belongs to the major facilitator superfamily. Allantoate permease family.</text>
</comment>
<feature type="transmembrane region" description="Helical" evidence="8">
    <location>
        <begin position="285"/>
        <end position="310"/>
    </location>
</feature>
<dbReference type="InterPro" id="IPR036259">
    <property type="entry name" value="MFS_trans_sf"/>
</dbReference>
<sequence length="500" mass="55503">MDPATTATTGEVASRVDEAAPKVKLSLLSYIWDKDTHLKSPAERKLLRKLDMSILIVACLGFFMKFLDQTNIANAYISGMKTDLAMNGNEYTYAGTAYTVGYAIMQVPSTLIVQYIPPRIWLAIVEIGWGIFTFAQAGLRNSPQLYAFRFVVGLFESSFSPVVIYVMGSWYKRTELAKRITIFEASAVFGTTFSGYLQAAVYTNLDGVHGIAGWRWLYIVCGCMTVPIGLAILFVFPDNPYHNTAWFLTDEERALAIERVRAEGIAPPTKVTWRTFTRILTRWRWYIFTLSYVLYGCSSQAGAFFGIWLISAGFTVQQANVIPTGTWLISGFFTVVWGFLSDITENRFAFVIGPLARNILGIVPSTILAVWPPGVGVKEFAFLVAGIQLMPGVFFAWAAETCRDDNEERAVVAASMNGFSYAVLAWLNILIFPQTMAPSFRRGFPATLGFLLGAILLVLATQALVAREQKRLEAGRSEVEDGVNAGEDIGSEERRMDEKS</sequence>
<dbReference type="PROSITE" id="PS50850">
    <property type="entry name" value="MFS"/>
    <property type="match status" value="1"/>
</dbReference>
<evidence type="ECO:0000256" key="7">
    <source>
        <dbReference type="SAM" id="MobiDB-lite"/>
    </source>
</evidence>
<dbReference type="OrthoDB" id="3639251at2759"/>
<evidence type="ECO:0000313" key="11">
    <source>
        <dbReference type="Proteomes" id="UP000014074"/>
    </source>
</evidence>
<dbReference type="Gene3D" id="1.20.1250.20">
    <property type="entry name" value="MFS general substrate transporter like domains"/>
    <property type="match status" value="1"/>
</dbReference>
<reference evidence="11" key="1">
    <citation type="journal article" date="2013" name="Genome Announc.">
        <title>Draft genome sequence of the ascomycete Phaeoacremonium aleophilum strain UCR-PA7, a causal agent of the esca disease complex in grapevines.</title>
        <authorList>
            <person name="Blanco-Ulate B."/>
            <person name="Rolshausen P."/>
            <person name="Cantu D."/>
        </authorList>
    </citation>
    <scope>NUCLEOTIDE SEQUENCE [LARGE SCALE GENOMIC DNA]</scope>
    <source>
        <strain evidence="11">UCR-PA7</strain>
    </source>
</reference>
<dbReference type="EMBL" id="KB932835">
    <property type="protein sequence ID" value="EOO03335.1"/>
    <property type="molecule type" value="Genomic_DNA"/>
</dbReference>
<dbReference type="InterPro" id="IPR011701">
    <property type="entry name" value="MFS"/>
</dbReference>
<feature type="transmembrane region" description="Helical" evidence="8">
    <location>
        <begin position="120"/>
        <end position="139"/>
    </location>
</feature>
<evidence type="ECO:0000256" key="2">
    <source>
        <dbReference type="ARBA" id="ARBA00022448"/>
    </source>
</evidence>
<organism evidence="10 11">
    <name type="scientific">Phaeoacremonium minimum (strain UCR-PA7)</name>
    <name type="common">Esca disease fungus</name>
    <name type="synonym">Togninia minima</name>
    <dbReference type="NCBI Taxonomy" id="1286976"/>
    <lineage>
        <taxon>Eukaryota</taxon>
        <taxon>Fungi</taxon>
        <taxon>Dikarya</taxon>
        <taxon>Ascomycota</taxon>
        <taxon>Pezizomycotina</taxon>
        <taxon>Sordariomycetes</taxon>
        <taxon>Sordariomycetidae</taxon>
        <taxon>Togniniales</taxon>
        <taxon>Togniniaceae</taxon>
        <taxon>Phaeoacremonium</taxon>
    </lineage>
</organism>
<dbReference type="SUPFAM" id="SSF103473">
    <property type="entry name" value="MFS general substrate transporter"/>
    <property type="match status" value="1"/>
</dbReference>
<comment type="subcellular location">
    <subcellularLocation>
        <location evidence="1">Membrane</location>
        <topology evidence="1">Multi-pass membrane protein</topology>
    </subcellularLocation>
</comment>
<evidence type="ECO:0000256" key="1">
    <source>
        <dbReference type="ARBA" id="ARBA00004141"/>
    </source>
</evidence>
<dbReference type="RefSeq" id="XP_007911970.1">
    <property type="nucleotide sequence ID" value="XM_007913779.1"/>
</dbReference>
<dbReference type="AlphaFoldDB" id="R8BVI1"/>
<dbReference type="GO" id="GO:0022857">
    <property type="term" value="F:transmembrane transporter activity"/>
    <property type="evidence" value="ECO:0007669"/>
    <property type="project" value="InterPro"/>
</dbReference>
<evidence type="ECO:0000256" key="3">
    <source>
        <dbReference type="ARBA" id="ARBA00022692"/>
    </source>
</evidence>
<feature type="transmembrane region" description="Helical" evidence="8">
    <location>
        <begin position="145"/>
        <end position="168"/>
    </location>
</feature>
<keyword evidence="3 8" id="KW-0812">Transmembrane</keyword>
<keyword evidence="2" id="KW-0813">Transport</keyword>
<feature type="transmembrane region" description="Helical" evidence="8">
    <location>
        <begin position="50"/>
        <end position="67"/>
    </location>
</feature>
<dbReference type="PANTHER" id="PTHR43791">
    <property type="entry name" value="PERMEASE-RELATED"/>
    <property type="match status" value="1"/>
</dbReference>
<proteinExistence type="inferred from homology"/>